<reference evidence="2 3" key="1">
    <citation type="journal article" date="2010" name="Nature">
        <title>Comparative genomics reveals mobile pathogenicity chromosomes in Fusarium.</title>
        <authorList>
            <person name="Ma L.J."/>
            <person name="van der Does H.C."/>
            <person name="Borkovich K.A."/>
            <person name="Coleman J.J."/>
            <person name="Daboussi M.J."/>
            <person name="Di Pietro A."/>
            <person name="Dufresne M."/>
            <person name="Freitag M."/>
            <person name="Grabherr M."/>
            <person name="Henrissat B."/>
            <person name="Houterman P.M."/>
            <person name="Kang S."/>
            <person name="Shim W.B."/>
            <person name="Woloshuk C."/>
            <person name="Xie X."/>
            <person name="Xu J.R."/>
            <person name="Antoniw J."/>
            <person name="Baker S.E."/>
            <person name="Bluhm B.H."/>
            <person name="Breakspear A."/>
            <person name="Brown D.W."/>
            <person name="Butchko R.A."/>
            <person name="Chapman S."/>
            <person name="Coulson R."/>
            <person name="Coutinho P.M."/>
            <person name="Danchin E.G."/>
            <person name="Diener A."/>
            <person name="Gale L.R."/>
            <person name="Gardiner D.M."/>
            <person name="Goff S."/>
            <person name="Hammond-Kosack K.E."/>
            <person name="Hilburn K."/>
            <person name="Hua-Van A."/>
            <person name="Jonkers W."/>
            <person name="Kazan K."/>
            <person name="Kodira C.D."/>
            <person name="Koehrsen M."/>
            <person name="Kumar L."/>
            <person name="Lee Y.H."/>
            <person name="Li L."/>
            <person name="Manners J.M."/>
            <person name="Miranda-Saavedra D."/>
            <person name="Mukherjee M."/>
            <person name="Park G."/>
            <person name="Park J."/>
            <person name="Park S.Y."/>
            <person name="Proctor R.H."/>
            <person name="Regev A."/>
            <person name="Ruiz-Roldan M.C."/>
            <person name="Sain D."/>
            <person name="Sakthikumar S."/>
            <person name="Sykes S."/>
            <person name="Schwartz D.C."/>
            <person name="Turgeon B.G."/>
            <person name="Wapinski I."/>
            <person name="Yoder O."/>
            <person name="Young S."/>
            <person name="Zeng Q."/>
            <person name="Zhou S."/>
            <person name="Galagan J."/>
            <person name="Cuomo C.A."/>
            <person name="Kistler H.C."/>
            <person name="Rep M."/>
        </authorList>
    </citation>
    <scope>NUCLEOTIDE SEQUENCE [LARGE SCALE GENOMIC DNA]</scope>
    <source>
        <strain evidence="3">M3125 / FGSC 7600</strain>
    </source>
</reference>
<protein>
    <submittedName>
        <fullName evidence="2">Uncharacterized protein</fullName>
    </submittedName>
</protein>
<keyword evidence="1" id="KW-1133">Transmembrane helix</keyword>
<name>W7N703_GIBM7</name>
<gene>
    <name evidence="2" type="ORF">FVEG_17530</name>
</gene>
<dbReference type="EMBL" id="DS022264">
    <property type="protein sequence ID" value="EWG55474.1"/>
    <property type="molecule type" value="Genomic_DNA"/>
</dbReference>
<evidence type="ECO:0000256" key="1">
    <source>
        <dbReference type="SAM" id="Phobius"/>
    </source>
</evidence>
<keyword evidence="1" id="KW-0472">Membrane</keyword>
<keyword evidence="3" id="KW-1185">Reference proteome</keyword>
<dbReference type="GeneID" id="30074406"/>
<sequence>MSDIWAQRRYQAAYLSFFLTWAWSLSHPIPYCFCECLPGYCDASLTSASFIFGSMLFLCSFVVRRAFGFVVVLLMLNCQRQNLMTLPADIVRFWWVMAEGRLLQRFKMYVRTGMDQECYTTHMRAKC</sequence>
<keyword evidence="1" id="KW-0812">Transmembrane</keyword>
<dbReference type="RefSeq" id="XP_018761665.1">
    <property type="nucleotide sequence ID" value="XM_018906776.1"/>
</dbReference>
<dbReference type="KEGG" id="fvr:FVEG_17530"/>
<organism evidence="2 3">
    <name type="scientific">Gibberella moniliformis (strain M3125 / FGSC 7600)</name>
    <name type="common">Maize ear and stalk rot fungus</name>
    <name type="synonym">Fusarium verticillioides</name>
    <dbReference type="NCBI Taxonomy" id="334819"/>
    <lineage>
        <taxon>Eukaryota</taxon>
        <taxon>Fungi</taxon>
        <taxon>Dikarya</taxon>
        <taxon>Ascomycota</taxon>
        <taxon>Pezizomycotina</taxon>
        <taxon>Sordariomycetes</taxon>
        <taxon>Hypocreomycetidae</taxon>
        <taxon>Hypocreales</taxon>
        <taxon>Nectriaceae</taxon>
        <taxon>Fusarium</taxon>
        <taxon>Fusarium fujikuroi species complex</taxon>
    </lineage>
</organism>
<feature type="transmembrane region" description="Helical" evidence="1">
    <location>
        <begin position="50"/>
        <end position="76"/>
    </location>
</feature>
<evidence type="ECO:0000313" key="2">
    <source>
        <dbReference type="EMBL" id="EWG55474.1"/>
    </source>
</evidence>
<accession>W7N703</accession>
<dbReference type="Proteomes" id="UP000009096">
    <property type="component" value="Chromosome 8"/>
</dbReference>
<dbReference type="AlphaFoldDB" id="W7N703"/>
<evidence type="ECO:0000313" key="3">
    <source>
        <dbReference type="Proteomes" id="UP000009096"/>
    </source>
</evidence>
<dbReference type="EMBL" id="CM000585">
    <property type="protein sequence ID" value="EWG55474.1"/>
    <property type="molecule type" value="Genomic_DNA"/>
</dbReference>
<dbReference type="VEuPathDB" id="FungiDB:FVEG_17530"/>
<proteinExistence type="predicted"/>